<dbReference type="RefSeq" id="WP_104837673.1">
    <property type="nucleotide sequence ID" value="NZ_CP026606.1"/>
</dbReference>
<gene>
    <name evidence="4" type="primary">traC</name>
    <name evidence="4" type="ORF">MMJJ_06640</name>
</gene>
<dbReference type="PRINTS" id="PR00507">
    <property type="entry name" value="N12N6MTFRASE"/>
</dbReference>
<feature type="domain" description="Methyltransferase small" evidence="1">
    <location>
        <begin position="561"/>
        <end position="635"/>
    </location>
</feature>
<dbReference type="InterPro" id="IPR002052">
    <property type="entry name" value="DNA_methylase_N6_adenine_CS"/>
</dbReference>
<dbReference type="SUPFAM" id="SSF53335">
    <property type="entry name" value="S-adenosyl-L-methionine-dependent methyltransferases"/>
    <property type="match status" value="1"/>
</dbReference>
<dbReference type="Proteomes" id="UP000239462">
    <property type="component" value="Chromosome"/>
</dbReference>
<protein>
    <submittedName>
        <fullName evidence="4">DNA primase TraC</fullName>
        <ecNumber evidence="4">2.7.7.-</ecNumber>
    </submittedName>
</protein>
<evidence type="ECO:0000313" key="5">
    <source>
        <dbReference type="Proteomes" id="UP000239462"/>
    </source>
</evidence>
<dbReference type="GO" id="GO:0008757">
    <property type="term" value="F:S-adenosylmethionine-dependent methyltransferase activity"/>
    <property type="evidence" value="ECO:0007669"/>
    <property type="project" value="UniProtKB-ARBA"/>
</dbReference>
<proteinExistence type="predicted"/>
<name>A0A2L1C9L6_METMI</name>
<dbReference type="EC" id="2.7.7.-" evidence="4"/>
<dbReference type="Pfam" id="PF08401">
    <property type="entry name" value="ArdcN"/>
    <property type="match status" value="1"/>
</dbReference>
<dbReference type="Gene3D" id="3.40.50.150">
    <property type="entry name" value="Vaccinia Virus protein VP39"/>
    <property type="match status" value="1"/>
</dbReference>
<dbReference type="InterPro" id="IPR013610">
    <property type="entry name" value="ArdC_N"/>
</dbReference>
<dbReference type="KEGG" id="mmad:MMJJ_06640"/>
<dbReference type="CDD" id="cd02440">
    <property type="entry name" value="AdoMet_MTases"/>
    <property type="match status" value="1"/>
</dbReference>
<dbReference type="AlphaFoldDB" id="A0A2L1C9L6"/>
<feature type="domain" description="N-terminal" evidence="2">
    <location>
        <begin position="5"/>
        <end position="112"/>
    </location>
</feature>
<evidence type="ECO:0000259" key="1">
    <source>
        <dbReference type="Pfam" id="PF05175"/>
    </source>
</evidence>
<accession>A0A2L1C9L6</accession>
<organism evidence="4 5">
    <name type="scientific">Methanococcus maripaludis</name>
    <name type="common">Methanococcus deltae</name>
    <dbReference type="NCBI Taxonomy" id="39152"/>
    <lineage>
        <taxon>Archaea</taxon>
        <taxon>Methanobacteriati</taxon>
        <taxon>Methanobacteriota</taxon>
        <taxon>Methanomada group</taxon>
        <taxon>Methanococci</taxon>
        <taxon>Methanococcales</taxon>
        <taxon>Methanococcaceae</taxon>
        <taxon>Methanococcus</taxon>
    </lineage>
</organism>
<dbReference type="Pfam" id="PF05175">
    <property type="entry name" value="MTS"/>
    <property type="match status" value="1"/>
</dbReference>
<evidence type="ECO:0000259" key="3">
    <source>
        <dbReference type="Pfam" id="PF18818"/>
    </source>
</evidence>
<sequence>MVKKSVKDIITEKIINRLESGDIPWIKPWGFTPSVNYVTGKEYTGINRVSLEKGGEYLTFKQIDELGGKVKKGSKAEKVVFYKEYEKIERDPDDPDLMNIKDTFALRYYNVFHISDVEGIRSKLPEMPEIKHNPIKNAEEIINNYEIPVNEIELRKRATYDPITDKIEVPTRNQFKKIEGFYGTAFHEIGHSTGHETRLNRPELIKPCAFGSKNYSKEELTAEITASFLNNHCGIFENNIENNAGYIQSWIKALKNDNNMILYASAKAEKALNYVLESVEKNKSKITETITEIKTVKKVQADLLDFIKNQPETPSFKPEIKPEPIKEEAKRINLKAAKSLEAKAESLNKKIEKKLSCFANCNMTRRRANFRESARIDAENLKKVQSVLFNLAKLHRSGEIKKEVENINAVSQVEILLCEHVKYKTPNDIEPDYGEWAKEEILKRFKMFNKLNIHSQNDLNETREILKSLILEESQDEKTKRELQKLEDNLIGLKIPGFFPTPKEIIKDMIDKAEIKENDSILEPSAGKGDIAEVINEETGIKADCIEINPTLQTILNKKGFETVESNFLEFNGKYDKIIMNPPFEKGQDIEHVTHAYNLLNNGGKLVSIMSNSVTFRNDKKYMEFREFLKENNGYIEELPEGSFKKSFNSTGVKTIMVVIEKNYPSSNFSLATAPTPHHSRKMYV</sequence>
<dbReference type="PROSITE" id="PS00092">
    <property type="entry name" value="N6_MTASE"/>
    <property type="match status" value="1"/>
</dbReference>
<dbReference type="GO" id="GO:0003697">
    <property type="term" value="F:single-stranded DNA binding"/>
    <property type="evidence" value="ECO:0007669"/>
    <property type="project" value="InterPro"/>
</dbReference>
<dbReference type="GO" id="GO:0032259">
    <property type="term" value="P:methylation"/>
    <property type="evidence" value="ECO:0007669"/>
    <property type="project" value="InterPro"/>
</dbReference>
<keyword evidence="4" id="KW-0548">Nucleotidyltransferase</keyword>
<reference evidence="5" key="1">
    <citation type="journal article" date="2018" name="Genome Announc.">
        <title>Complete Genome Sequence of the Methanococcus maripaludis Type Strain JJ (DSM 2067), a Model for Selenoprotein Synthesis in Archaea.</title>
        <authorList>
            <person name="Poehlein A."/>
            <person name="Heym D."/>
            <person name="Quitzke V."/>
            <person name="Fersch J."/>
            <person name="Daniel R."/>
            <person name="Rother M."/>
        </authorList>
    </citation>
    <scope>NUCLEOTIDE SEQUENCE [LARGE SCALE GENOMIC DNA]</scope>
    <source>
        <strain evidence="5">DSM 2067</strain>
    </source>
</reference>
<dbReference type="Pfam" id="PF18818">
    <property type="entry name" value="MPTase-PolyVal"/>
    <property type="match status" value="1"/>
</dbReference>
<dbReference type="EMBL" id="CP026606">
    <property type="protein sequence ID" value="AVB76078.1"/>
    <property type="molecule type" value="Genomic_DNA"/>
</dbReference>
<dbReference type="InterPro" id="IPR041459">
    <property type="entry name" value="MPTase-PolyVal"/>
</dbReference>
<evidence type="ECO:0000313" key="4">
    <source>
        <dbReference type="EMBL" id="AVB76078.1"/>
    </source>
</evidence>
<feature type="domain" description="Polyvalent protein metallopeptidase" evidence="3">
    <location>
        <begin position="137"/>
        <end position="266"/>
    </location>
</feature>
<keyword evidence="4" id="KW-0808">Transferase</keyword>
<dbReference type="InterPro" id="IPR007848">
    <property type="entry name" value="Small_mtfrase_dom"/>
</dbReference>
<dbReference type="GO" id="GO:0016779">
    <property type="term" value="F:nucleotidyltransferase activity"/>
    <property type="evidence" value="ECO:0007669"/>
    <property type="project" value="UniProtKB-KW"/>
</dbReference>
<dbReference type="InterPro" id="IPR029063">
    <property type="entry name" value="SAM-dependent_MTases_sf"/>
</dbReference>
<dbReference type="GeneID" id="36101756"/>
<evidence type="ECO:0000259" key="2">
    <source>
        <dbReference type="Pfam" id="PF08401"/>
    </source>
</evidence>